<keyword evidence="5" id="KW-0378">Hydrolase</keyword>
<proteinExistence type="predicted"/>
<evidence type="ECO:0000313" key="6">
    <source>
        <dbReference type="Proteomes" id="UP000006334"/>
    </source>
</evidence>
<dbReference type="InterPro" id="IPR051257">
    <property type="entry name" value="Diverse_CBS-Domain"/>
</dbReference>
<sequence>MNELTCTISDSLREIKVGALKQQNVLTVYEGWSIKKLSEFFIKHNISGAPVIAADDELIGVVTQSDVVQFEIKKPDEKEIAKIIESYIGPFGQLQQTDIERIKTRAIEYCTVNSIMTPSVHSMDESASLYDAYKLIKKHDIHRLFITRNSLLVGVITAMDILNYIVDSELS</sequence>
<dbReference type="GO" id="GO:0016787">
    <property type="term" value="F:hydrolase activity"/>
    <property type="evidence" value="ECO:0007669"/>
    <property type="project" value="UniProtKB-KW"/>
</dbReference>
<feature type="transmembrane region" description="Helical" evidence="3">
    <location>
        <begin position="145"/>
        <end position="166"/>
    </location>
</feature>
<dbReference type="PANTHER" id="PTHR43080">
    <property type="entry name" value="CBS DOMAIN-CONTAINING PROTEIN CBSX3, MITOCHONDRIAL"/>
    <property type="match status" value="1"/>
</dbReference>
<protein>
    <submittedName>
        <fullName evidence="5">Metal dependent phosphohydrolase</fullName>
    </submittedName>
</protein>
<name>K6Y872_9ALTE</name>
<dbReference type="InterPro" id="IPR000644">
    <property type="entry name" value="CBS_dom"/>
</dbReference>
<keyword evidence="3" id="KW-0812">Transmembrane</keyword>
<organism evidence="5 6">
    <name type="scientific">Aliiglaciecola lipolytica E3</name>
    <dbReference type="NCBI Taxonomy" id="1127673"/>
    <lineage>
        <taxon>Bacteria</taxon>
        <taxon>Pseudomonadati</taxon>
        <taxon>Pseudomonadota</taxon>
        <taxon>Gammaproteobacteria</taxon>
        <taxon>Alteromonadales</taxon>
        <taxon>Alteromonadaceae</taxon>
        <taxon>Aliiglaciecola</taxon>
    </lineage>
</organism>
<keyword evidence="3" id="KW-1133">Transmembrane helix</keyword>
<feature type="domain" description="CBS" evidence="4">
    <location>
        <begin position="20"/>
        <end position="79"/>
    </location>
</feature>
<dbReference type="STRING" id="1127673.GLIP_0174"/>
<dbReference type="Proteomes" id="UP000006334">
    <property type="component" value="Unassembled WGS sequence"/>
</dbReference>
<evidence type="ECO:0000313" key="5">
    <source>
        <dbReference type="EMBL" id="GAC12828.1"/>
    </source>
</evidence>
<feature type="domain" description="CBS" evidence="4">
    <location>
        <begin position="116"/>
        <end position="171"/>
    </location>
</feature>
<keyword evidence="3" id="KW-0472">Membrane</keyword>
<evidence type="ECO:0000256" key="1">
    <source>
        <dbReference type="ARBA" id="ARBA00023122"/>
    </source>
</evidence>
<dbReference type="OrthoDB" id="9793295at2"/>
<reference evidence="5 6" key="1">
    <citation type="journal article" date="2017" name="Antonie Van Leeuwenhoek">
        <title>Rhizobium rhizosphaerae sp. nov., a novel species isolated from rice rhizosphere.</title>
        <authorList>
            <person name="Zhao J.J."/>
            <person name="Zhang J."/>
            <person name="Zhang R.J."/>
            <person name="Zhang C.W."/>
            <person name="Yin H.Q."/>
            <person name="Zhang X.X."/>
        </authorList>
    </citation>
    <scope>NUCLEOTIDE SEQUENCE [LARGE SCALE GENOMIC DNA]</scope>
    <source>
        <strain evidence="5 6">E3</strain>
    </source>
</reference>
<dbReference type="PROSITE" id="PS51371">
    <property type="entry name" value="CBS"/>
    <property type="match status" value="2"/>
</dbReference>
<dbReference type="SUPFAM" id="SSF54631">
    <property type="entry name" value="CBS-domain pair"/>
    <property type="match status" value="1"/>
</dbReference>
<dbReference type="AlphaFoldDB" id="K6Y872"/>
<evidence type="ECO:0000256" key="3">
    <source>
        <dbReference type="SAM" id="Phobius"/>
    </source>
</evidence>
<dbReference type="PANTHER" id="PTHR43080:SF2">
    <property type="entry name" value="CBS DOMAIN-CONTAINING PROTEIN"/>
    <property type="match status" value="1"/>
</dbReference>
<dbReference type="RefSeq" id="WP_008842648.1">
    <property type="nucleotide sequence ID" value="NZ_BAEN01000006.1"/>
</dbReference>
<dbReference type="Pfam" id="PF00571">
    <property type="entry name" value="CBS"/>
    <property type="match status" value="2"/>
</dbReference>
<dbReference type="InterPro" id="IPR046342">
    <property type="entry name" value="CBS_dom_sf"/>
</dbReference>
<dbReference type="Gene3D" id="3.10.580.10">
    <property type="entry name" value="CBS-domain"/>
    <property type="match status" value="1"/>
</dbReference>
<accession>K6Y872</accession>
<dbReference type="EMBL" id="BAEN01000006">
    <property type="protein sequence ID" value="GAC12828.1"/>
    <property type="molecule type" value="Genomic_DNA"/>
</dbReference>
<evidence type="ECO:0000256" key="2">
    <source>
        <dbReference type="PROSITE-ProRule" id="PRU00703"/>
    </source>
</evidence>
<dbReference type="SMART" id="SM00116">
    <property type="entry name" value="CBS"/>
    <property type="match status" value="2"/>
</dbReference>
<dbReference type="eggNOG" id="COG0517">
    <property type="taxonomic scope" value="Bacteria"/>
</dbReference>
<evidence type="ECO:0000259" key="4">
    <source>
        <dbReference type="PROSITE" id="PS51371"/>
    </source>
</evidence>
<keyword evidence="1 2" id="KW-0129">CBS domain</keyword>
<comment type="caution">
    <text evidence="5">The sequence shown here is derived from an EMBL/GenBank/DDBJ whole genome shotgun (WGS) entry which is preliminary data.</text>
</comment>
<gene>
    <name evidence="5" type="ORF">GLIP_0174</name>
</gene>
<keyword evidence="6" id="KW-1185">Reference proteome</keyword>